<proteinExistence type="inferred from homology"/>
<keyword evidence="2" id="KW-0963">Cytoplasm</keyword>
<feature type="binding site" evidence="2">
    <location>
        <position position="189"/>
    </location>
    <ligand>
        <name>ATP</name>
        <dbReference type="ChEBI" id="CHEBI:30616"/>
    </ligand>
</feature>
<feature type="binding site" evidence="2">
    <location>
        <position position="164"/>
    </location>
    <ligand>
        <name>ATP</name>
        <dbReference type="ChEBI" id="CHEBI:30616"/>
    </ligand>
</feature>
<dbReference type="Proteomes" id="UP001652442">
    <property type="component" value="Unassembled WGS sequence"/>
</dbReference>
<gene>
    <name evidence="2" type="primary">tmcAL</name>
    <name evidence="3" type="ORF">OCV88_14230</name>
</gene>
<accession>A0ABT2TPT1</accession>
<comment type="subcellular location">
    <subcellularLocation>
        <location evidence="2">Cytoplasm</location>
    </subcellularLocation>
</comment>
<dbReference type="InterPro" id="IPR008513">
    <property type="entry name" value="tRNA(Met)_cyd_acetate_ligase"/>
</dbReference>
<feature type="binding site" evidence="2">
    <location>
        <begin position="7"/>
        <end position="20"/>
    </location>
    <ligand>
        <name>ATP</name>
        <dbReference type="ChEBI" id="CHEBI:30616"/>
    </ligand>
</feature>
<dbReference type="Gene3D" id="3.40.50.620">
    <property type="entry name" value="HUPs"/>
    <property type="match status" value="1"/>
</dbReference>
<dbReference type="EC" id="6.3.4.-" evidence="2"/>
<comment type="catalytic activity">
    <reaction evidence="2">
        <text>cytidine(34) in elongator tRNA(Met) + acetate + ATP = N(4)-acetylcytidine(34) in elongator tRNA(Met) + AMP + diphosphate</text>
        <dbReference type="Rhea" id="RHEA:58144"/>
        <dbReference type="Rhea" id="RHEA-COMP:10693"/>
        <dbReference type="Rhea" id="RHEA-COMP:10694"/>
        <dbReference type="ChEBI" id="CHEBI:30089"/>
        <dbReference type="ChEBI" id="CHEBI:30616"/>
        <dbReference type="ChEBI" id="CHEBI:33019"/>
        <dbReference type="ChEBI" id="CHEBI:74900"/>
        <dbReference type="ChEBI" id="CHEBI:82748"/>
        <dbReference type="ChEBI" id="CHEBI:456215"/>
    </reaction>
</comment>
<dbReference type="HAMAP" id="MF_01539">
    <property type="entry name" value="TmcAL"/>
    <property type="match status" value="1"/>
</dbReference>
<evidence type="ECO:0000256" key="1">
    <source>
        <dbReference type="ARBA" id="ARBA00022694"/>
    </source>
</evidence>
<keyword evidence="2" id="KW-0547">Nucleotide-binding</keyword>
<feature type="binding site" evidence="2">
    <location>
        <position position="102"/>
    </location>
    <ligand>
        <name>ATP</name>
        <dbReference type="ChEBI" id="CHEBI:30616"/>
    </ligand>
</feature>
<protein>
    <recommendedName>
        <fullName evidence="2">tRNA(Met) cytidine acetate ligase</fullName>
        <ecNumber evidence="2">6.3.4.-</ecNumber>
    </recommendedName>
</protein>
<comment type="similarity">
    <text evidence="2">Belongs to the TmcAL family.</text>
</comment>
<dbReference type="PANTHER" id="PTHR37825:SF1">
    <property type="entry name" value="TRNA(MET) CYTIDINE ACETATE LIGASE"/>
    <property type="match status" value="1"/>
</dbReference>
<dbReference type="RefSeq" id="WP_158426109.1">
    <property type="nucleotide sequence ID" value="NZ_JAOQJQ010000007.1"/>
</dbReference>
<keyword evidence="2" id="KW-0436">Ligase</keyword>
<keyword evidence="2" id="KW-0067">ATP-binding</keyword>
<sequence length="415" mass="46270">MNITGIIAEYNPFHNGHAYHIEETRKQTQADYIIAIISGNFVQRGAPAAADKYLRTRLALLGGADLVLELPVFGAVSSAETFAKSGIHILDRLNCVTHISFGAESPDTDRLFSLAALFAGEPAPYRELLSSYLKEGLSFPAARQAAAVKYLHLDADPSALNLPNNILGIEYLKALMQSDSDLIPCIIPRQGSSYHDTDIHRGFSSATALRKAIFASKELSVTADSLCNLKNQMPDACYQAVKDWAAHNFFLQEDDFSSLLHYKLLLNNGRYAEFGEGSLQLFGRIKHTLEQFRSFSQFCSILKTKDRTYTSIARYLIHLLLGITGESLCLFQKYDCAPYVRILGFKKSAAPLLTLLKQSSIPVISRLSSDYQDLSDERKQLLELEIRSAHIYNSIQTGKTGYPVKNEFRRSLIIL</sequence>
<evidence type="ECO:0000313" key="4">
    <source>
        <dbReference type="Proteomes" id="UP001652442"/>
    </source>
</evidence>
<evidence type="ECO:0000313" key="3">
    <source>
        <dbReference type="EMBL" id="MCU6763469.1"/>
    </source>
</evidence>
<keyword evidence="1 2" id="KW-0819">tRNA processing</keyword>
<comment type="caution">
    <text evidence="2">Lacks conserved residue(s) required for the propagation of feature annotation.</text>
</comment>
<dbReference type="PANTHER" id="PTHR37825">
    <property type="entry name" value="TRNA(MET) CYTIDINE ACETATE LIGASE"/>
    <property type="match status" value="1"/>
</dbReference>
<dbReference type="InterPro" id="IPR014729">
    <property type="entry name" value="Rossmann-like_a/b/a_fold"/>
</dbReference>
<comment type="caution">
    <text evidence="3">The sequence shown here is derived from an EMBL/GenBank/DDBJ whole genome shotgun (WGS) entry which is preliminary data.</text>
</comment>
<comment type="function">
    <text evidence="2">Catalyzes the formation of N(4)-acetylcytidine (ac(4)C) at the wobble position of elongator tRNA(Met), using acetate and ATP as substrates. First activates an acetate ion to form acetyladenylate (Ac-AMP) and then transfers the acetyl group to tRNA to form ac(4)C34.</text>
</comment>
<keyword evidence="2" id="KW-0820">tRNA-binding</keyword>
<name>A0ABT2TPT1_9FIRM</name>
<dbReference type="SUPFAM" id="SSF52374">
    <property type="entry name" value="Nucleotidylyl transferase"/>
    <property type="match status" value="1"/>
</dbReference>
<organism evidence="3 4">
    <name type="scientific">Brotonthovivens ammoniilytica</name>
    <dbReference type="NCBI Taxonomy" id="2981725"/>
    <lineage>
        <taxon>Bacteria</taxon>
        <taxon>Bacillati</taxon>
        <taxon>Bacillota</taxon>
        <taxon>Clostridia</taxon>
        <taxon>Lachnospirales</taxon>
        <taxon>Lachnospiraceae</taxon>
        <taxon>Brotonthovivens</taxon>
    </lineage>
</organism>
<dbReference type="EMBL" id="JAOQJQ010000007">
    <property type="protein sequence ID" value="MCU6763469.1"/>
    <property type="molecule type" value="Genomic_DNA"/>
</dbReference>
<reference evidence="3 4" key="1">
    <citation type="journal article" date="2021" name="ISME Commun">
        <title>Automated analysis of genomic sequences facilitates high-throughput and comprehensive description of bacteria.</title>
        <authorList>
            <person name="Hitch T.C.A."/>
        </authorList>
    </citation>
    <scope>NUCLEOTIDE SEQUENCE [LARGE SCALE GENOMIC DNA]</scope>
    <source>
        <strain evidence="3 4">Sanger_109</strain>
    </source>
</reference>
<keyword evidence="4" id="KW-1185">Reference proteome</keyword>
<dbReference type="Pfam" id="PF05636">
    <property type="entry name" value="HIGH_NTase1"/>
    <property type="match status" value="1"/>
</dbReference>
<evidence type="ECO:0000256" key="2">
    <source>
        <dbReference type="HAMAP-Rule" id="MF_01539"/>
    </source>
</evidence>
<keyword evidence="2" id="KW-0694">RNA-binding</keyword>